<dbReference type="Proteomes" id="UP000189703">
    <property type="component" value="Unplaced"/>
</dbReference>
<proteinExistence type="predicted"/>
<dbReference type="STRING" id="4432.A0A1U8Q4U0"/>
<keyword evidence="1" id="KW-0812">Transmembrane</keyword>
<name>A0A1U8Q4U0_NELNU</name>
<evidence type="ECO:0000313" key="3">
    <source>
        <dbReference type="Proteomes" id="UP000189703"/>
    </source>
</evidence>
<dbReference type="AlphaFoldDB" id="A0A1U8Q4U0"/>
<gene>
    <name evidence="4" type="primary">LOC109114899</name>
</gene>
<sequence length="179" mass="20801">MGFWASMVDTSLFVYYSKTITLYLLIYVDGILLVENSKNAINYYIMELSRHFSLKDLRPTNFFLDIEFIRHPHGILLSQQQYITDILQRAHMESAKPISSPMEVNTKLSQYSGHPLDDPTKYRNIVGVVQYVAITRLDISFAVSKASQFLQSPTDEHWMVVKRILRYLKHIVMHGLNLS</sequence>
<evidence type="ECO:0000256" key="1">
    <source>
        <dbReference type="SAM" id="Phobius"/>
    </source>
</evidence>
<dbReference type="InParanoid" id="A0A1U8Q4U0"/>
<feature type="domain" description="Reverse transcriptase Ty1/copia-type" evidence="2">
    <location>
        <begin position="3"/>
        <end position="103"/>
    </location>
</feature>
<feature type="transmembrane region" description="Helical" evidence="1">
    <location>
        <begin position="12"/>
        <end position="34"/>
    </location>
</feature>
<evidence type="ECO:0000259" key="2">
    <source>
        <dbReference type="Pfam" id="PF07727"/>
    </source>
</evidence>
<dbReference type="GeneID" id="109114899"/>
<evidence type="ECO:0000313" key="4">
    <source>
        <dbReference type="RefSeq" id="XP_019053809.1"/>
    </source>
</evidence>
<accession>A0A1U8Q4U0</accession>
<dbReference type="PANTHER" id="PTHR11439:SF455">
    <property type="entry name" value="RLK (RECEPTOR-LIKE PROTEIN KINASE) 8, PUTATIVE-RELATED"/>
    <property type="match status" value="1"/>
</dbReference>
<dbReference type="KEGG" id="nnu:109114899"/>
<keyword evidence="1" id="KW-1133">Transmembrane helix</keyword>
<dbReference type="Pfam" id="PF07727">
    <property type="entry name" value="RVT_2"/>
    <property type="match status" value="1"/>
</dbReference>
<keyword evidence="1" id="KW-0472">Membrane</keyword>
<dbReference type="OMA" id="HMESAKP"/>
<reference evidence="4" key="1">
    <citation type="submission" date="2025-08" db="UniProtKB">
        <authorList>
            <consortium name="RefSeq"/>
        </authorList>
    </citation>
    <scope>IDENTIFICATION</scope>
</reference>
<dbReference type="InterPro" id="IPR013103">
    <property type="entry name" value="RVT_2"/>
</dbReference>
<keyword evidence="3" id="KW-1185">Reference proteome</keyword>
<dbReference type="RefSeq" id="XP_019053809.1">
    <property type="nucleotide sequence ID" value="XM_019198264.1"/>
</dbReference>
<dbReference type="OrthoDB" id="1426677at2759"/>
<protein>
    <submittedName>
        <fullName evidence="4">Uncharacterized protein LOC109114899</fullName>
    </submittedName>
</protein>
<organism evidence="3 4">
    <name type="scientific">Nelumbo nucifera</name>
    <name type="common">Sacred lotus</name>
    <dbReference type="NCBI Taxonomy" id="4432"/>
    <lineage>
        <taxon>Eukaryota</taxon>
        <taxon>Viridiplantae</taxon>
        <taxon>Streptophyta</taxon>
        <taxon>Embryophyta</taxon>
        <taxon>Tracheophyta</taxon>
        <taxon>Spermatophyta</taxon>
        <taxon>Magnoliopsida</taxon>
        <taxon>Proteales</taxon>
        <taxon>Nelumbonaceae</taxon>
        <taxon>Nelumbo</taxon>
    </lineage>
</organism>
<dbReference type="PANTHER" id="PTHR11439">
    <property type="entry name" value="GAG-POL-RELATED RETROTRANSPOSON"/>
    <property type="match status" value="1"/>
</dbReference>